<dbReference type="SUPFAM" id="SSF50182">
    <property type="entry name" value="Sm-like ribonucleoproteins"/>
    <property type="match status" value="1"/>
</dbReference>
<dbReference type="Proteomes" id="UP000218965">
    <property type="component" value="Chromosome"/>
</dbReference>
<gene>
    <name evidence="8" type="ORF">MalAC0309_0035</name>
</gene>
<feature type="transmembrane region" description="Helical" evidence="6">
    <location>
        <begin position="117"/>
        <end position="137"/>
    </location>
</feature>
<feature type="region of interest" description="Disordered" evidence="5">
    <location>
        <begin position="369"/>
        <end position="409"/>
    </location>
</feature>
<evidence type="ECO:0000256" key="5">
    <source>
        <dbReference type="SAM" id="MobiDB-lite"/>
    </source>
</evidence>
<reference evidence="9" key="1">
    <citation type="submission" date="2015-12" db="EMBL/GenBank/DDBJ databases">
        <authorList>
            <person name="Shamseldin A."/>
            <person name="Moawad H."/>
            <person name="Abd El-Rahim W.M."/>
            <person name="Sadowsky M.J."/>
        </authorList>
    </citation>
    <scope>NUCLEOTIDE SEQUENCE [LARGE SCALE GENOMIC DNA]</scope>
    <source>
        <strain evidence="9">JAM AC0309</strain>
    </source>
</reference>
<comment type="subcellular location">
    <subcellularLocation>
        <location evidence="1">Membrane</location>
    </subcellularLocation>
</comment>
<feature type="domain" description="Mechanosensitive ion channel MscS" evidence="7">
    <location>
        <begin position="212"/>
        <end position="278"/>
    </location>
</feature>
<feature type="transmembrane region" description="Helical" evidence="6">
    <location>
        <begin position="87"/>
        <end position="105"/>
    </location>
</feature>
<evidence type="ECO:0000256" key="6">
    <source>
        <dbReference type="SAM" id="Phobius"/>
    </source>
</evidence>
<evidence type="ECO:0000259" key="7">
    <source>
        <dbReference type="Pfam" id="PF00924"/>
    </source>
</evidence>
<organism evidence="8 9">
    <name type="scientific">Microcella alkaliphila</name>
    <dbReference type="NCBI Taxonomy" id="279828"/>
    <lineage>
        <taxon>Bacteria</taxon>
        <taxon>Bacillati</taxon>
        <taxon>Actinomycetota</taxon>
        <taxon>Actinomycetes</taxon>
        <taxon>Micrococcales</taxon>
        <taxon>Microbacteriaceae</taxon>
        <taxon>Microcella</taxon>
    </lineage>
</organism>
<feature type="transmembrane region" description="Helical" evidence="6">
    <location>
        <begin position="190"/>
        <end position="209"/>
    </location>
</feature>
<dbReference type="KEGG" id="malk:MalAC0309_0035"/>
<dbReference type="InterPro" id="IPR010920">
    <property type="entry name" value="LSM_dom_sf"/>
</dbReference>
<dbReference type="Gene3D" id="2.30.30.60">
    <property type="match status" value="1"/>
</dbReference>
<dbReference type="Gene3D" id="1.10.287.1260">
    <property type="match status" value="1"/>
</dbReference>
<name>A0A0U5CCY8_9MICO</name>
<feature type="transmembrane region" description="Helical" evidence="6">
    <location>
        <begin position="44"/>
        <end position="66"/>
    </location>
</feature>
<evidence type="ECO:0000256" key="2">
    <source>
        <dbReference type="ARBA" id="ARBA00022692"/>
    </source>
</evidence>
<evidence type="ECO:0000256" key="1">
    <source>
        <dbReference type="ARBA" id="ARBA00004370"/>
    </source>
</evidence>
<dbReference type="PANTHER" id="PTHR30566:SF25">
    <property type="entry name" value="INNER MEMBRANE PROTEIN"/>
    <property type="match status" value="1"/>
</dbReference>
<proteinExistence type="predicted"/>
<evidence type="ECO:0000313" key="8">
    <source>
        <dbReference type="EMBL" id="BAU30914.1"/>
    </source>
</evidence>
<keyword evidence="4 6" id="KW-0472">Membrane</keyword>
<evidence type="ECO:0000256" key="3">
    <source>
        <dbReference type="ARBA" id="ARBA00022989"/>
    </source>
</evidence>
<evidence type="ECO:0000256" key="4">
    <source>
        <dbReference type="ARBA" id="ARBA00023136"/>
    </source>
</evidence>
<dbReference type="Pfam" id="PF00924">
    <property type="entry name" value="MS_channel_2nd"/>
    <property type="match status" value="1"/>
</dbReference>
<dbReference type="AlphaFoldDB" id="A0A0U5CCY8"/>
<feature type="transmembrane region" description="Helical" evidence="6">
    <location>
        <begin position="163"/>
        <end position="184"/>
    </location>
</feature>
<sequence>MGSAFTLPARLRWADRPTTTDQETGTGGFVPDIDTFTWQSWPGLAIAVAIALGIVIVVTGMLALVARIASRKWAGTYATFGPPRRRLRILLGLIGVWIAVALTLPEPDWRPAINQTFRILVILAAAWFITAVVQLFFDRVLRRYDITVDDNRVARRMQTQLRLISRVVVVIIGLLAIAAALLTFPGAQAAGASLLASAGLASVIAGLAAQSTLANVFAGMQLAFSDAIRLDDVVVVEGEFGRVEDITLTYVVVRIWDQRRLVLPSTYFTTTPFANWTRSASELMGTVELDVDWRIDVDAMRAELTRIVEASPLWDERVASIAVTSAIGGHVRVRPLVSARNSSDLWDLQILVREKLVDWVRREAPEALPTQRVELGEAAPVNTEDARGRARRGGPVAGEAPADGDESAS</sequence>
<accession>A0A0U5CCY8</accession>
<protein>
    <submittedName>
        <fullName evidence="8">Potassium efflux system KefA protein</fullName>
    </submittedName>
</protein>
<evidence type="ECO:0000313" key="9">
    <source>
        <dbReference type="Proteomes" id="UP000218965"/>
    </source>
</evidence>
<reference evidence="8 9" key="2">
    <citation type="submission" date="2016-01" db="EMBL/GenBank/DDBJ databases">
        <title>Microcella alkaliphila JAM AC0309 whole genome shotgun sequence.</title>
        <authorList>
            <person name="Kurata A."/>
            <person name="Hirose Y."/>
            <person name="Kishimoto N."/>
            <person name="Kobayashi T."/>
        </authorList>
    </citation>
    <scope>NUCLEOTIDE SEQUENCE [LARGE SCALE GENOMIC DNA]</scope>
    <source>
        <strain evidence="8 9">JAM AC0309</strain>
    </source>
</reference>
<dbReference type="GO" id="GO:0055085">
    <property type="term" value="P:transmembrane transport"/>
    <property type="evidence" value="ECO:0007669"/>
    <property type="project" value="InterPro"/>
</dbReference>
<dbReference type="PANTHER" id="PTHR30566">
    <property type="entry name" value="YNAI-RELATED MECHANOSENSITIVE ION CHANNEL"/>
    <property type="match status" value="1"/>
</dbReference>
<keyword evidence="2 6" id="KW-0812">Transmembrane</keyword>
<dbReference type="InterPro" id="IPR006685">
    <property type="entry name" value="MscS_channel_2nd"/>
</dbReference>
<dbReference type="EMBL" id="AP017315">
    <property type="protein sequence ID" value="BAU30914.1"/>
    <property type="molecule type" value="Genomic_DNA"/>
</dbReference>
<dbReference type="GO" id="GO:0016020">
    <property type="term" value="C:membrane"/>
    <property type="evidence" value="ECO:0007669"/>
    <property type="project" value="UniProtKB-SubCell"/>
</dbReference>
<keyword evidence="3 6" id="KW-1133">Transmembrane helix</keyword>
<dbReference type="InterPro" id="IPR023408">
    <property type="entry name" value="MscS_beta-dom_sf"/>
</dbReference>